<reference evidence="2 3" key="1">
    <citation type="submission" date="2020-08" db="EMBL/GenBank/DDBJ databases">
        <title>Genomic Encyclopedia of Type Strains, Phase IV (KMG-IV): sequencing the most valuable type-strain genomes for metagenomic binning, comparative biology and taxonomic classification.</title>
        <authorList>
            <person name="Goeker M."/>
        </authorList>
    </citation>
    <scope>NUCLEOTIDE SEQUENCE [LARGE SCALE GENOMIC DNA]</scope>
    <source>
        <strain evidence="2 3">DSM 103462</strain>
    </source>
</reference>
<keyword evidence="2" id="KW-0808">Transferase</keyword>
<name>A0A7W8GAL3_9SPIR</name>
<evidence type="ECO:0000313" key="3">
    <source>
        <dbReference type="Proteomes" id="UP000518887"/>
    </source>
</evidence>
<dbReference type="SUPFAM" id="SSF55729">
    <property type="entry name" value="Acyl-CoA N-acyltransferases (Nat)"/>
    <property type="match status" value="1"/>
</dbReference>
<keyword evidence="3" id="KW-1185">Reference proteome</keyword>
<dbReference type="InterPro" id="IPR000182">
    <property type="entry name" value="GNAT_dom"/>
</dbReference>
<evidence type="ECO:0000313" key="2">
    <source>
        <dbReference type="EMBL" id="MBB5226929.1"/>
    </source>
</evidence>
<accession>A0A7W8GAL3</accession>
<sequence>MLIFELLDGDGPGFLQVRSQVLDFLTVNEHKSVSLVDHFLKKDTKILYILDQRNTIWGVISISAGGQILHCLESDIVLPMLQEYFAAVRPAKIFSIIGEQKYTDEIAKIFLQLYGTVPKLKNEYALMEYNQAAAEEAALKEKVDSRKKTFLSGCQIFDCKESDFDDLFPIQREYEIEEVLIKKEDFNEKNCRILLRRSLQAGEVFGVRYNGRVIAKAAINAKGQNCIQLGGIFTDTNFRNKGIATYLVKTLTQRFRKEGKTIVLFVKKVNATAIAVYQNCGFASFADYKIMYY</sequence>
<dbReference type="Gene3D" id="3.40.630.30">
    <property type="match status" value="1"/>
</dbReference>
<dbReference type="Proteomes" id="UP000518887">
    <property type="component" value="Unassembled WGS sequence"/>
</dbReference>
<dbReference type="PROSITE" id="PS51186">
    <property type="entry name" value="GNAT"/>
    <property type="match status" value="1"/>
</dbReference>
<dbReference type="EMBL" id="JACHFQ010000007">
    <property type="protein sequence ID" value="MBB5226929.1"/>
    <property type="molecule type" value="Genomic_DNA"/>
</dbReference>
<evidence type="ECO:0000259" key="1">
    <source>
        <dbReference type="PROSITE" id="PS51186"/>
    </source>
</evidence>
<protein>
    <submittedName>
        <fullName evidence="2">Putative GNAT family acetyltransferase</fullName>
    </submittedName>
</protein>
<dbReference type="Pfam" id="PF00583">
    <property type="entry name" value="Acetyltransf_1"/>
    <property type="match status" value="1"/>
</dbReference>
<organism evidence="2 3">
    <name type="scientific">Treponema ruminis</name>
    <dbReference type="NCBI Taxonomy" id="744515"/>
    <lineage>
        <taxon>Bacteria</taxon>
        <taxon>Pseudomonadati</taxon>
        <taxon>Spirochaetota</taxon>
        <taxon>Spirochaetia</taxon>
        <taxon>Spirochaetales</taxon>
        <taxon>Treponemataceae</taxon>
        <taxon>Treponema</taxon>
    </lineage>
</organism>
<dbReference type="AlphaFoldDB" id="A0A7W8GAL3"/>
<gene>
    <name evidence="2" type="ORF">HNP76_002317</name>
</gene>
<dbReference type="GO" id="GO:0016747">
    <property type="term" value="F:acyltransferase activity, transferring groups other than amino-acyl groups"/>
    <property type="evidence" value="ECO:0007669"/>
    <property type="project" value="InterPro"/>
</dbReference>
<proteinExistence type="predicted"/>
<dbReference type="CDD" id="cd04301">
    <property type="entry name" value="NAT_SF"/>
    <property type="match status" value="1"/>
</dbReference>
<dbReference type="RefSeq" id="WP_184660646.1">
    <property type="nucleotide sequence ID" value="NZ_CP031518.1"/>
</dbReference>
<feature type="domain" description="N-acetyltransferase" evidence="1">
    <location>
        <begin position="154"/>
        <end position="293"/>
    </location>
</feature>
<dbReference type="InterPro" id="IPR016181">
    <property type="entry name" value="Acyl_CoA_acyltransferase"/>
</dbReference>
<comment type="caution">
    <text evidence="2">The sequence shown here is derived from an EMBL/GenBank/DDBJ whole genome shotgun (WGS) entry which is preliminary data.</text>
</comment>